<name>A0A318H9L5_9BURK</name>
<dbReference type="InterPro" id="IPR057840">
    <property type="entry name" value="FimV_N"/>
</dbReference>
<dbReference type="EMBL" id="QJJS01000002">
    <property type="protein sequence ID" value="PXW98758.1"/>
    <property type="molecule type" value="Genomic_DNA"/>
</dbReference>
<feature type="region of interest" description="Disordered" evidence="1">
    <location>
        <begin position="684"/>
        <end position="712"/>
    </location>
</feature>
<protein>
    <submittedName>
        <fullName evidence="3">Pilus assembly protein FimV</fullName>
    </submittedName>
</protein>
<accession>A0A318H9L5</accession>
<feature type="compositionally biased region" description="Pro residues" evidence="1">
    <location>
        <begin position="164"/>
        <end position="173"/>
    </location>
</feature>
<dbReference type="InterPro" id="IPR038440">
    <property type="entry name" value="FimV_C_sf"/>
</dbReference>
<dbReference type="Gene3D" id="3.10.350.10">
    <property type="entry name" value="LysM domain"/>
    <property type="match status" value="1"/>
</dbReference>
<evidence type="ECO:0000313" key="4">
    <source>
        <dbReference type="Proteomes" id="UP000247811"/>
    </source>
</evidence>
<dbReference type="Pfam" id="PF01476">
    <property type="entry name" value="LysM"/>
    <property type="match status" value="1"/>
</dbReference>
<proteinExistence type="predicted"/>
<dbReference type="InterPro" id="IPR018392">
    <property type="entry name" value="LysM"/>
</dbReference>
<dbReference type="InterPro" id="IPR020011">
    <property type="entry name" value="FimV_C"/>
</dbReference>
<feature type="compositionally biased region" description="Basic and acidic residues" evidence="1">
    <location>
        <begin position="307"/>
        <end position="318"/>
    </location>
</feature>
<feature type="domain" description="LysM" evidence="2">
    <location>
        <begin position="216"/>
        <end position="271"/>
    </location>
</feature>
<keyword evidence="4" id="KW-1185">Reference proteome</keyword>
<dbReference type="InterPro" id="IPR020012">
    <property type="entry name" value="LysM_FimV"/>
</dbReference>
<sequence>MKRAGRSALNEIAAVAAVSAALCALPSSAWALGLGRLTVQSALGEALRAEIDITSLTPDEAANLRARVAPPESYRVAGIDYSPVLPATSVLLQRRPDGSAFLRISSDRPVQEPFVDVILEVNSSTGRLLREYTLLFDPPATASRAPASAPAPGALAIAPPAPVARPAPAPAPAPVAEAAPAPAAPPVASQPRVRPAPAPAAAAPAARAPAAAADGQQYKVRPGDTLSSIASRLQGSGVSLDQMLVGLYRGNEAAFMGKNMNRLRSGVVLNVPSADDLQGVETKEARQVVTAHSADFNAYRQRLAKAVQERPVAEEPARKSAGKVQAEVDDRKQAAAPSPDRLKIDKGVAASSSAPAVEDKVAKERAQKEAASRVQELNRNLEALKKLQAASATATPSAAAGKAASAAAPTLSVPASVPAPAPKVAAVASAPAAPAVARAASVPVAASAAVVAASAPAVVASAPVLADAASAAASAAAVEASAPVMAQASAPEVPASVAAAASVPVAKAPEPTGDDEPSFFSSLAENPLVLPVAGLALAALAGLGLYRLRGRGKEEAGVTSFLESRLQPDSFFGASGGQRIDTRDATGAPSSMSYSLSQIDAIGDVDPVAEADVYLAYGRDLQAEEILKEAMRANPDRLAIRTKLLEVYAKRRDTKGYELLAGELYGLTGGQGEDWARAQELGRSIDPDNPLYEPGGQPTAGLSPERGGELLGASTMPQSIVPSPSRYENSLPDVDASAASADVDLDISVPGEMDDATSTRGGFLNSGAGFDVPLGDSTRTAPDTGLGGLDFELNDVPAPAPARADARATAPGMDLGDISLDLDAPSFGVSVPGPDTGPQDGLNGLDMDDDDADPLARKLELAEEFNQIGDVEGARDLLNEVIENAEGALKIRAQAMRDTLG</sequence>
<feature type="compositionally biased region" description="Basic and acidic residues" evidence="1">
    <location>
        <begin position="357"/>
        <end position="371"/>
    </location>
</feature>
<dbReference type="CDD" id="cd00118">
    <property type="entry name" value="LysM"/>
    <property type="match status" value="1"/>
</dbReference>
<feature type="region of interest" description="Disordered" evidence="1">
    <location>
        <begin position="164"/>
        <end position="216"/>
    </location>
</feature>
<dbReference type="Proteomes" id="UP000247811">
    <property type="component" value="Unassembled WGS sequence"/>
</dbReference>
<dbReference type="Gene3D" id="1.20.58.2200">
    <property type="match status" value="1"/>
</dbReference>
<evidence type="ECO:0000313" key="3">
    <source>
        <dbReference type="EMBL" id="PXW98758.1"/>
    </source>
</evidence>
<evidence type="ECO:0000256" key="1">
    <source>
        <dbReference type="SAM" id="MobiDB-lite"/>
    </source>
</evidence>
<dbReference type="InterPro" id="IPR036779">
    <property type="entry name" value="LysM_dom_sf"/>
</dbReference>
<organism evidence="3 4">
    <name type="scientific">Sphaerotilus hippei</name>
    <dbReference type="NCBI Taxonomy" id="744406"/>
    <lineage>
        <taxon>Bacteria</taxon>
        <taxon>Pseudomonadati</taxon>
        <taxon>Pseudomonadota</taxon>
        <taxon>Betaproteobacteria</taxon>
        <taxon>Burkholderiales</taxon>
        <taxon>Sphaerotilaceae</taxon>
        <taxon>Sphaerotilus</taxon>
    </lineage>
</organism>
<dbReference type="Pfam" id="PF25800">
    <property type="entry name" value="FimV_N"/>
    <property type="match status" value="1"/>
</dbReference>
<dbReference type="NCBIfam" id="TIGR03505">
    <property type="entry name" value="FimV_core"/>
    <property type="match status" value="1"/>
</dbReference>
<evidence type="ECO:0000259" key="2">
    <source>
        <dbReference type="PROSITE" id="PS51782"/>
    </source>
</evidence>
<feature type="compositionally biased region" description="Low complexity" evidence="1">
    <location>
        <begin position="174"/>
        <end position="213"/>
    </location>
</feature>
<comment type="caution">
    <text evidence="3">The sequence shown here is derived from an EMBL/GenBank/DDBJ whole genome shotgun (WGS) entry which is preliminary data.</text>
</comment>
<dbReference type="NCBIfam" id="TIGR03504">
    <property type="entry name" value="FimV_Cterm"/>
    <property type="match status" value="1"/>
</dbReference>
<dbReference type="PROSITE" id="PS51782">
    <property type="entry name" value="LYSM"/>
    <property type="match status" value="1"/>
</dbReference>
<feature type="region of interest" description="Disordered" evidence="1">
    <location>
        <begin position="307"/>
        <end position="374"/>
    </location>
</feature>
<gene>
    <name evidence="3" type="ORF">C7444_102241</name>
</gene>
<dbReference type="AlphaFoldDB" id="A0A318H9L5"/>
<reference evidence="3 4" key="1">
    <citation type="submission" date="2018-05" db="EMBL/GenBank/DDBJ databases">
        <title>Genomic Encyclopedia of Type Strains, Phase IV (KMG-IV): sequencing the most valuable type-strain genomes for metagenomic binning, comparative biology and taxonomic classification.</title>
        <authorList>
            <person name="Goeker M."/>
        </authorList>
    </citation>
    <scope>NUCLEOTIDE SEQUENCE [LARGE SCALE GENOMIC DNA]</scope>
    <source>
        <strain evidence="3 4">DSM 566</strain>
    </source>
</reference>